<reference evidence="10 11" key="1">
    <citation type="submission" date="2019-11" db="EMBL/GenBank/DDBJ databases">
        <authorList>
            <person name="Zheng R.K."/>
            <person name="Sun C.M."/>
        </authorList>
    </citation>
    <scope>NUCLEOTIDE SEQUENCE [LARGE SCALE GENOMIC DNA]</scope>
    <source>
        <strain evidence="10 11">WC007</strain>
    </source>
</reference>
<name>A0A6I6JSW2_9BACT</name>
<feature type="transmembrane region" description="Helical" evidence="8">
    <location>
        <begin position="175"/>
        <end position="192"/>
    </location>
</feature>
<evidence type="ECO:0000313" key="11">
    <source>
        <dbReference type="Proteomes" id="UP000428260"/>
    </source>
</evidence>
<evidence type="ECO:0000256" key="5">
    <source>
        <dbReference type="ARBA" id="ARBA00022692"/>
    </source>
</evidence>
<evidence type="ECO:0000256" key="4">
    <source>
        <dbReference type="ARBA" id="ARBA00022679"/>
    </source>
</evidence>
<dbReference type="AlphaFoldDB" id="A0A6I6JSW2"/>
<dbReference type="InterPro" id="IPR038731">
    <property type="entry name" value="RgtA/B/C-like"/>
</dbReference>
<comment type="subcellular location">
    <subcellularLocation>
        <location evidence="1">Cell membrane</location>
        <topology evidence="1">Multi-pass membrane protein</topology>
    </subcellularLocation>
</comment>
<accession>A0A6I6JSW2</accession>
<dbReference type="PANTHER" id="PTHR33908">
    <property type="entry name" value="MANNOSYLTRANSFERASE YKCB-RELATED"/>
    <property type="match status" value="1"/>
</dbReference>
<feature type="transmembrane region" description="Helical" evidence="8">
    <location>
        <begin position="311"/>
        <end position="329"/>
    </location>
</feature>
<feature type="domain" description="Glycosyltransferase RgtA/B/C/D-like" evidence="9">
    <location>
        <begin position="67"/>
        <end position="212"/>
    </location>
</feature>
<sequence>MKNKIEKIENRLFAVPLLFVAIVKFPHLSLPYFWDEAWSYFPAVYKMYETGPGLLPGALPLWDAKGHPLFFFFLSSSWMQLVGTSVFWVHVLPFLISLATLTALFFVVKKHTNLWAANIAVLLFSVQSLFLAQATMLLPEMLITLLFLLAINSYLNQKYLAFAIWSSVMVLTKETSIVFVGGFLLYHLAVYLKPGKESRKYILESLLILLPILVYGGFLILHKKEFGSFFFQEHTGYIQLSFVSIINKLKIATGIIFTRYGRNVILLAVVVALVYLLLKKKKLKNKNLLALLVFQTVIFLLFSALNFYTQRYMLVLLALFVIIAGVLLEQVRFKKMIVNGSILALILAVPLFYTFTKKSSADSNMGYVQVVKVHQEMVKYCEEQAWQDEPIAASFNLIFCLRNPHLGYVSNRKGFSNVVNLDKFKDAGIFINECTSYGVESQLDSIKSENKMVKEFRLKHAWGEIYTNQTVKQ</sequence>
<feature type="transmembrane region" description="Helical" evidence="8">
    <location>
        <begin position="86"/>
        <end position="108"/>
    </location>
</feature>
<proteinExistence type="predicted"/>
<evidence type="ECO:0000256" key="8">
    <source>
        <dbReference type="SAM" id="Phobius"/>
    </source>
</evidence>
<dbReference type="RefSeq" id="WP_158864179.1">
    <property type="nucleotide sequence ID" value="NZ_CP046401.1"/>
</dbReference>
<feature type="transmembrane region" description="Helical" evidence="8">
    <location>
        <begin position="12"/>
        <end position="34"/>
    </location>
</feature>
<keyword evidence="3" id="KW-0328">Glycosyltransferase</keyword>
<dbReference type="GO" id="GO:0005886">
    <property type="term" value="C:plasma membrane"/>
    <property type="evidence" value="ECO:0007669"/>
    <property type="project" value="UniProtKB-SubCell"/>
</dbReference>
<dbReference type="GO" id="GO:0009103">
    <property type="term" value="P:lipopolysaccharide biosynthetic process"/>
    <property type="evidence" value="ECO:0007669"/>
    <property type="project" value="UniProtKB-ARBA"/>
</dbReference>
<organism evidence="10 11">
    <name type="scientific">Maribellus comscasis</name>
    <dbReference type="NCBI Taxonomy" id="2681766"/>
    <lineage>
        <taxon>Bacteria</taxon>
        <taxon>Pseudomonadati</taxon>
        <taxon>Bacteroidota</taxon>
        <taxon>Bacteroidia</taxon>
        <taxon>Marinilabiliales</taxon>
        <taxon>Prolixibacteraceae</taxon>
        <taxon>Maribellus</taxon>
    </lineage>
</organism>
<evidence type="ECO:0000256" key="1">
    <source>
        <dbReference type="ARBA" id="ARBA00004651"/>
    </source>
</evidence>
<dbReference type="PANTHER" id="PTHR33908:SF11">
    <property type="entry name" value="MEMBRANE PROTEIN"/>
    <property type="match status" value="1"/>
</dbReference>
<keyword evidence="5 8" id="KW-0812">Transmembrane</keyword>
<evidence type="ECO:0000256" key="6">
    <source>
        <dbReference type="ARBA" id="ARBA00022989"/>
    </source>
</evidence>
<feature type="transmembrane region" description="Helical" evidence="8">
    <location>
        <begin position="336"/>
        <end position="355"/>
    </location>
</feature>
<evidence type="ECO:0000256" key="7">
    <source>
        <dbReference type="ARBA" id="ARBA00023136"/>
    </source>
</evidence>
<keyword evidence="6 8" id="KW-1133">Transmembrane helix</keyword>
<keyword evidence="7 8" id="KW-0472">Membrane</keyword>
<feature type="transmembrane region" description="Helical" evidence="8">
    <location>
        <begin position="287"/>
        <end position="305"/>
    </location>
</feature>
<evidence type="ECO:0000259" key="9">
    <source>
        <dbReference type="Pfam" id="PF13231"/>
    </source>
</evidence>
<feature type="transmembrane region" description="Helical" evidence="8">
    <location>
        <begin position="260"/>
        <end position="278"/>
    </location>
</feature>
<feature type="transmembrane region" description="Helical" evidence="8">
    <location>
        <begin position="201"/>
        <end position="221"/>
    </location>
</feature>
<keyword evidence="11" id="KW-1185">Reference proteome</keyword>
<evidence type="ECO:0000256" key="3">
    <source>
        <dbReference type="ARBA" id="ARBA00022676"/>
    </source>
</evidence>
<dbReference type="InterPro" id="IPR050297">
    <property type="entry name" value="LipidA_mod_glycosyltrf_83"/>
</dbReference>
<evidence type="ECO:0000313" key="10">
    <source>
        <dbReference type="EMBL" id="QGY43242.1"/>
    </source>
</evidence>
<dbReference type="KEGG" id="mcos:GM418_06090"/>
<dbReference type="Proteomes" id="UP000428260">
    <property type="component" value="Chromosome"/>
</dbReference>
<feature type="transmembrane region" description="Helical" evidence="8">
    <location>
        <begin position="137"/>
        <end position="155"/>
    </location>
</feature>
<gene>
    <name evidence="10" type="ORF">GM418_06090</name>
</gene>
<keyword evidence="2" id="KW-1003">Cell membrane</keyword>
<evidence type="ECO:0000256" key="2">
    <source>
        <dbReference type="ARBA" id="ARBA00022475"/>
    </source>
</evidence>
<protein>
    <recommendedName>
        <fullName evidence="9">Glycosyltransferase RgtA/B/C/D-like domain-containing protein</fullName>
    </recommendedName>
</protein>
<keyword evidence="4" id="KW-0808">Transferase</keyword>
<dbReference type="Pfam" id="PF13231">
    <property type="entry name" value="PMT_2"/>
    <property type="match status" value="1"/>
</dbReference>
<dbReference type="EMBL" id="CP046401">
    <property type="protein sequence ID" value="QGY43242.1"/>
    <property type="molecule type" value="Genomic_DNA"/>
</dbReference>
<dbReference type="GO" id="GO:0016763">
    <property type="term" value="F:pentosyltransferase activity"/>
    <property type="evidence" value="ECO:0007669"/>
    <property type="project" value="TreeGrafter"/>
</dbReference>